<keyword evidence="5" id="KW-1185">Reference proteome</keyword>
<keyword evidence="3" id="KW-0341">Growth regulation</keyword>
<dbReference type="RefSeq" id="XP_048135591.1">
    <property type="nucleotide sequence ID" value="XM_048279634.1"/>
</dbReference>
<name>A0ABM3HG74_9MYRT</name>
<evidence type="ECO:0000313" key="5">
    <source>
        <dbReference type="Proteomes" id="UP000827889"/>
    </source>
</evidence>
<feature type="region of interest" description="Disordered" evidence="4">
    <location>
        <begin position="1"/>
        <end position="26"/>
    </location>
</feature>
<accession>A0ABM3HG74</accession>
<dbReference type="Proteomes" id="UP000827889">
    <property type="component" value="Chromosome 5"/>
</dbReference>
<evidence type="ECO:0000256" key="3">
    <source>
        <dbReference type="ARBA" id="ARBA00022604"/>
    </source>
</evidence>
<dbReference type="InterPro" id="IPR003676">
    <property type="entry name" value="SAUR_fam"/>
</dbReference>
<keyword evidence="2" id="KW-0217">Developmental protein</keyword>
<proteinExistence type="inferred from homology"/>
<dbReference type="PANTHER" id="PTHR31175">
    <property type="entry name" value="AUXIN-RESPONSIVE FAMILY PROTEIN"/>
    <property type="match status" value="1"/>
</dbReference>
<dbReference type="Pfam" id="PF02519">
    <property type="entry name" value="Auxin_inducible"/>
    <property type="match status" value="1"/>
</dbReference>
<gene>
    <name evidence="6" type="primary">LOC125315204</name>
</gene>
<evidence type="ECO:0000256" key="2">
    <source>
        <dbReference type="ARBA" id="ARBA00022473"/>
    </source>
</evidence>
<dbReference type="GeneID" id="125315204"/>
<evidence type="ECO:0000256" key="1">
    <source>
        <dbReference type="ARBA" id="ARBA00006974"/>
    </source>
</evidence>
<organism evidence="5 6">
    <name type="scientific">Rhodamnia argentea</name>
    <dbReference type="NCBI Taxonomy" id="178133"/>
    <lineage>
        <taxon>Eukaryota</taxon>
        <taxon>Viridiplantae</taxon>
        <taxon>Streptophyta</taxon>
        <taxon>Embryophyta</taxon>
        <taxon>Tracheophyta</taxon>
        <taxon>Spermatophyta</taxon>
        <taxon>Magnoliopsida</taxon>
        <taxon>eudicotyledons</taxon>
        <taxon>Gunneridae</taxon>
        <taxon>Pentapetalae</taxon>
        <taxon>rosids</taxon>
        <taxon>malvids</taxon>
        <taxon>Myrtales</taxon>
        <taxon>Myrtaceae</taxon>
        <taxon>Myrtoideae</taxon>
        <taxon>Myrteae</taxon>
        <taxon>Australasian group</taxon>
        <taxon>Rhodamnia</taxon>
    </lineage>
</organism>
<protein>
    <submittedName>
        <fullName evidence="6">Auxin-responsive protein SAUR68-like</fullName>
    </submittedName>
</protein>
<sequence length="143" mass="15819">MMSPKKLMKMAGKWKKPTTSGRKRISHPGVNVEVHSSLEPETGHFVIYTIDGGRFTIPLQCLHSNIFQALFMMSEEEFGLSGDGPITMPCDTASMEYIVSLVRRCIAKGIERALLNSIAFTPCSFAAAVHNKCLDQQVPFLAQ</sequence>
<evidence type="ECO:0000313" key="6">
    <source>
        <dbReference type="RefSeq" id="XP_048135591.1"/>
    </source>
</evidence>
<evidence type="ECO:0000256" key="4">
    <source>
        <dbReference type="SAM" id="MobiDB-lite"/>
    </source>
</evidence>
<reference evidence="6" key="1">
    <citation type="submission" date="2025-08" db="UniProtKB">
        <authorList>
            <consortium name="RefSeq"/>
        </authorList>
    </citation>
    <scope>IDENTIFICATION</scope>
    <source>
        <tissue evidence="6">Leaf</tissue>
    </source>
</reference>
<dbReference type="PANTHER" id="PTHR31175:SF65">
    <property type="entry name" value="AUXIN-RESPONSIVE PROTEIN SAUR66-LIKE"/>
    <property type="match status" value="1"/>
</dbReference>
<comment type="similarity">
    <text evidence="1">Belongs to the ARG7 family.</text>
</comment>